<sequence length="183" mass="19746">MAFPSAFPPKREFIASFDFKDIASGLGYEVFYPKASKDASGTTRFLFTDSTLTSIPVTSSGTTITIFNFDTSVFNLPRTVKGTAYCVSRVSATSGTNAYSVQLVKVLDDLSTVNLSSEITSTTVGTSALDFPIQLPLTQTLIKKGEKIRLIFTLLKIDGGGVMTLENDGSQSPVYIPFEIPEP</sequence>
<comment type="caution">
    <text evidence="1">The sequence shown here is derived from an EMBL/GenBank/DDBJ whole genome shotgun (WGS) entry which is preliminary data.</text>
</comment>
<name>A0A0F9L506_9ZZZZ</name>
<organism evidence="1">
    <name type="scientific">marine sediment metagenome</name>
    <dbReference type="NCBI Taxonomy" id="412755"/>
    <lineage>
        <taxon>unclassified sequences</taxon>
        <taxon>metagenomes</taxon>
        <taxon>ecological metagenomes</taxon>
    </lineage>
</organism>
<dbReference type="EMBL" id="LAZR01006751">
    <property type="protein sequence ID" value="KKM89889.1"/>
    <property type="molecule type" value="Genomic_DNA"/>
</dbReference>
<proteinExistence type="predicted"/>
<evidence type="ECO:0000313" key="1">
    <source>
        <dbReference type="EMBL" id="KKM89889.1"/>
    </source>
</evidence>
<protein>
    <submittedName>
        <fullName evidence="1">Uncharacterized protein</fullName>
    </submittedName>
</protein>
<accession>A0A0F9L506</accession>
<reference evidence="1" key="1">
    <citation type="journal article" date="2015" name="Nature">
        <title>Complex archaea that bridge the gap between prokaryotes and eukaryotes.</title>
        <authorList>
            <person name="Spang A."/>
            <person name="Saw J.H."/>
            <person name="Jorgensen S.L."/>
            <person name="Zaremba-Niedzwiedzka K."/>
            <person name="Martijn J."/>
            <person name="Lind A.E."/>
            <person name="van Eijk R."/>
            <person name="Schleper C."/>
            <person name="Guy L."/>
            <person name="Ettema T.J."/>
        </authorList>
    </citation>
    <scope>NUCLEOTIDE SEQUENCE</scope>
</reference>
<gene>
    <name evidence="1" type="ORF">LCGC14_1244160</name>
</gene>
<dbReference type="AlphaFoldDB" id="A0A0F9L506"/>